<dbReference type="Proteomes" id="UP000460718">
    <property type="component" value="Unassembled WGS sequence"/>
</dbReference>
<dbReference type="Gene3D" id="3.30.420.10">
    <property type="entry name" value="Ribonuclease H-like superfamily/Ribonuclease H"/>
    <property type="match status" value="1"/>
</dbReference>
<gene>
    <name evidence="2" type="ORF">PF011_g20572</name>
</gene>
<comment type="caution">
    <text evidence="2">The sequence shown here is derived from an EMBL/GenBank/DDBJ whole genome shotgun (WGS) entry which is preliminary data.</text>
</comment>
<dbReference type="GO" id="GO:0003676">
    <property type="term" value="F:nucleic acid binding"/>
    <property type="evidence" value="ECO:0007669"/>
    <property type="project" value="InterPro"/>
</dbReference>
<dbReference type="EMBL" id="QXFW01001855">
    <property type="protein sequence ID" value="KAE8984974.1"/>
    <property type="molecule type" value="Genomic_DNA"/>
</dbReference>
<organism evidence="2 3">
    <name type="scientific">Phytophthora fragariae</name>
    <dbReference type="NCBI Taxonomy" id="53985"/>
    <lineage>
        <taxon>Eukaryota</taxon>
        <taxon>Sar</taxon>
        <taxon>Stramenopiles</taxon>
        <taxon>Oomycota</taxon>
        <taxon>Peronosporomycetes</taxon>
        <taxon>Peronosporales</taxon>
        <taxon>Peronosporaceae</taxon>
        <taxon>Phytophthora</taxon>
    </lineage>
</organism>
<dbReference type="AlphaFoldDB" id="A0A6A3IY37"/>
<proteinExistence type="predicted"/>
<dbReference type="InterPro" id="IPR025959">
    <property type="entry name" value="Winged_HTH_dom"/>
</dbReference>
<accession>A0A6A3IY37</accession>
<name>A0A6A3IY37_9STRA</name>
<dbReference type="Pfam" id="PF13592">
    <property type="entry name" value="HTH_33"/>
    <property type="match status" value="1"/>
</dbReference>
<reference evidence="2 3" key="1">
    <citation type="submission" date="2018-09" db="EMBL/GenBank/DDBJ databases">
        <title>Genomic investigation of the strawberry pathogen Phytophthora fragariae indicates pathogenicity is determined by transcriptional variation in three key races.</title>
        <authorList>
            <person name="Adams T.M."/>
            <person name="Armitage A.D."/>
            <person name="Sobczyk M.K."/>
            <person name="Bates H.J."/>
            <person name="Dunwell J.M."/>
            <person name="Nellist C.F."/>
            <person name="Harrison R.J."/>
        </authorList>
    </citation>
    <scope>NUCLEOTIDE SEQUENCE [LARGE SCALE GENOMIC DNA]</scope>
    <source>
        <strain evidence="2 3">SCRP245</strain>
    </source>
</reference>
<dbReference type="PANTHER" id="PTHR33939:SF1">
    <property type="entry name" value="DUF4371 DOMAIN-CONTAINING PROTEIN"/>
    <property type="match status" value="1"/>
</dbReference>
<feature type="domain" description="Winged helix-turn helix" evidence="1">
    <location>
        <begin position="88"/>
        <end position="142"/>
    </location>
</feature>
<evidence type="ECO:0000313" key="2">
    <source>
        <dbReference type="EMBL" id="KAE8984974.1"/>
    </source>
</evidence>
<evidence type="ECO:0000259" key="1">
    <source>
        <dbReference type="Pfam" id="PF13592"/>
    </source>
</evidence>
<protein>
    <recommendedName>
        <fullName evidence="1">Winged helix-turn helix domain-containing protein</fullName>
    </recommendedName>
</protein>
<evidence type="ECO:0000313" key="3">
    <source>
        <dbReference type="Proteomes" id="UP000460718"/>
    </source>
</evidence>
<dbReference type="InterPro" id="IPR036397">
    <property type="entry name" value="RNaseH_sf"/>
</dbReference>
<dbReference type="PANTHER" id="PTHR33939">
    <property type="entry name" value="PROTEIN CBG22215"/>
    <property type="match status" value="1"/>
</dbReference>
<sequence>MARKRHEFSPAEKDQMVSSHAFFTLQKKRRLFPGKRANELVAESLGCSATTIKAVMKTYRADNNTKFEIAPTIEDYIDRKNRLGEPTTTAKICDEVFDLHEVSIGVDAMNRLLVELGYHYIKGEKRHIHADSEGNVAFRETYLAKKLANRVKVQGRYGVSWGVVRPEVFLDESYCNVNHVTGKIWLTSEKVRYGKTGKGPRACIIAAGVIKTRGAVTTGEFVEGSIKVWNSALKRKLWDEDDYHGNFDAEQFERWFQNLCSTLKKAKYGECTIHMDGASYHKRITNKTPTMSWLKAAIVAWIIGYQGQAHGDRGAAR</sequence>